<dbReference type="FunFam" id="1.10.441.10:FF:000001">
    <property type="entry name" value="Mannose-6-phosphate isomerase"/>
    <property type="match status" value="1"/>
</dbReference>
<dbReference type="PRINTS" id="PR00714">
    <property type="entry name" value="MAN6PISMRASE"/>
</dbReference>
<dbReference type="PANTHER" id="PTHR10309:SF0">
    <property type="entry name" value="MANNOSE-6-PHOSPHATE ISOMERASE"/>
    <property type="match status" value="1"/>
</dbReference>
<evidence type="ECO:0000256" key="1">
    <source>
        <dbReference type="ARBA" id="ARBA00000757"/>
    </source>
</evidence>
<evidence type="ECO:0000256" key="3">
    <source>
        <dbReference type="ARBA" id="ARBA00010772"/>
    </source>
</evidence>
<dbReference type="InterPro" id="IPR046458">
    <property type="entry name" value="PMI_typeI_hel"/>
</dbReference>
<dbReference type="Gene3D" id="1.10.441.10">
    <property type="entry name" value="Phosphomannose Isomerase, domain 2"/>
    <property type="match status" value="1"/>
</dbReference>
<dbReference type="InterPro" id="IPR046457">
    <property type="entry name" value="PMI_typeI_cat"/>
</dbReference>
<comment type="pathway">
    <text evidence="2">Nucleotide-sugar biosynthesis; GDP-alpha-D-mannose biosynthesis; alpha-D-mannose 1-phosphate from D-fructose 6-phosphate: step 1/2.</text>
</comment>
<dbReference type="Pfam" id="PF20512">
    <property type="entry name" value="PMI_typeI_hel"/>
    <property type="match status" value="1"/>
</dbReference>
<organism evidence="12">
    <name type="scientific">Davidia involucrata</name>
    <name type="common">Dove tree</name>
    <dbReference type="NCBI Taxonomy" id="16924"/>
    <lineage>
        <taxon>Eukaryota</taxon>
        <taxon>Viridiplantae</taxon>
        <taxon>Streptophyta</taxon>
        <taxon>Embryophyta</taxon>
        <taxon>Tracheophyta</taxon>
        <taxon>Spermatophyta</taxon>
        <taxon>Magnoliopsida</taxon>
        <taxon>eudicotyledons</taxon>
        <taxon>Gunneridae</taxon>
        <taxon>Pentapetalae</taxon>
        <taxon>asterids</taxon>
        <taxon>Cornales</taxon>
        <taxon>Nyssaceae</taxon>
        <taxon>Davidia</taxon>
    </lineage>
</organism>
<dbReference type="InterPro" id="IPR014710">
    <property type="entry name" value="RmlC-like_jellyroll"/>
</dbReference>
<gene>
    <name evidence="12" type="ORF">Din_035240</name>
</gene>
<evidence type="ECO:0000256" key="4">
    <source>
        <dbReference type="ARBA" id="ARBA00011956"/>
    </source>
</evidence>
<dbReference type="InterPro" id="IPR011051">
    <property type="entry name" value="RmlC_Cupin_sf"/>
</dbReference>
<dbReference type="AlphaFoldDB" id="A0A5B7BA38"/>
<dbReference type="EC" id="5.3.1.8" evidence="4"/>
<dbReference type="GO" id="GO:0033591">
    <property type="term" value="P:response to L-ascorbic acid"/>
    <property type="evidence" value="ECO:0007669"/>
    <property type="project" value="UniProtKB-ARBA"/>
</dbReference>
<evidence type="ECO:0000259" key="11">
    <source>
        <dbReference type="Pfam" id="PF20512"/>
    </source>
</evidence>
<dbReference type="GO" id="GO:0005975">
    <property type="term" value="P:carbohydrate metabolic process"/>
    <property type="evidence" value="ECO:0007669"/>
    <property type="project" value="InterPro"/>
</dbReference>
<dbReference type="PROSITE" id="PS00965">
    <property type="entry name" value="PMI_I_1"/>
    <property type="match status" value="1"/>
</dbReference>
<keyword evidence="6 9" id="KW-0862">Zinc</keyword>
<comment type="cofactor">
    <cofactor evidence="9">
        <name>Zn(2+)</name>
        <dbReference type="ChEBI" id="CHEBI:29105"/>
    </cofactor>
    <text evidence="9">Binds 1 zinc ion per subunit.</text>
</comment>
<evidence type="ECO:0000256" key="5">
    <source>
        <dbReference type="ARBA" id="ARBA00022723"/>
    </source>
</evidence>
<dbReference type="InterPro" id="IPR016305">
    <property type="entry name" value="Mannose-6-P_Isomerase"/>
</dbReference>
<evidence type="ECO:0000259" key="10">
    <source>
        <dbReference type="Pfam" id="PF20511"/>
    </source>
</evidence>
<feature type="domain" description="Phosphomannose isomerase type I catalytic" evidence="10">
    <location>
        <begin position="13"/>
        <end position="165"/>
    </location>
</feature>
<dbReference type="InterPro" id="IPR001250">
    <property type="entry name" value="Man6P_Isoase-1"/>
</dbReference>
<dbReference type="GO" id="GO:0010043">
    <property type="term" value="P:response to zinc ion"/>
    <property type="evidence" value="ECO:0007669"/>
    <property type="project" value="UniProtKB-ARBA"/>
</dbReference>
<proteinExistence type="inferred from homology"/>
<dbReference type="GO" id="GO:0009416">
    <property type="term" value="P:response to light stimulus"/>
    <property type="evidence" value="ECO:0007669"/>
    <property type="project" value="UniProtKB-ARBA"/>
</dbReference>
<reference evidence="12" key="1">
    <citation type="submission" date="2019-08" db="EMBL/GenBank/DDBJ databases">
        <title>Reference gene set and small RNA set construction with multiple tissues from Davidia involucrata Baill.</title>
        <authorList>
            <person name="Yang H."/>
            <person name="Zhou C."/>
            <person name="Li G."/>
            <person name="Wang J."/>
            <person name="Gao P."/>
            <person name="Wang M."/>
            <person name="Wang R."/>
            <person name="Zhao Y."/>
        </authorList>
    </citation>
    <scope>NUCLEOTIDE SEQUENCE</scope>
    <source>
        <tissue evidence="12">Mixed with DoveR01_LX</tissue>
    </source>
</reference>
<dbReference type="GO" id="GO:0004476">
    <property type="term" value="F:mannose-6-phosphate isomerase activity"/>
    <property type="evidence" value="ECO:0007669"/>
    <property type="project" value="UniProtKB-EC"/>
</dbReference>
<dbReference type="GO" id="GO:0046686">
    <property type="term" value="P:response to cadmium ion"/>
    <property type="evidence" value="ECO:0007669"/>
    <property type="project" value="UniProtKB-ARBA"/>
</dbReference>
<accession>A0A5B7BA38</accession>
<dbReference type="EMBL" id="GHES01035240">
    <property type="protein sequence ID" value="MPA65799.1"/>
    <property type="molecule type" value="Transcribed_RNA"/>
</dbReference>
<dbReference type="GO" id="GO:0005829">
    <property type="term" value="C:cytosol"/>
    <property type="evidence" value="ECO:0007669"/>
    <property type="project" value="TreeGrafter"/>
</dbReference>
<feature type="binding site" evidence="9">
    <location>
        <position position="151"/>
    </location>
    <ligand>
        <name>Zn(2+)</name>
        <dbReference type="ChEBI" id="CHEBI:29105"/>
    </ligand>
</feature>
<dbReference type="PROSITE" id="PS00966">
    <property type="entry name" value="PMI_I_2"/>
    <property type="match status" value="1"/>
</dbReference>
<name>A0A5B7BA38_DAVIN</name>
<feature type="binding site" evidence="9">
    <location>
        <position position="124"/>
    </location>
    <ligand>
        <name>Zn(2+)</name>
        <dbReference type="ChEBI" id="CHEBI:29105"/>
    </ligand>
</feature>
<dbReference type="UniPathway" id="UPA00126">
    <property type="reaction ID" value="UER00423"/>
</dbReference>
<feature type="binding site" evidence="9">
    <location>
        <position position="289"/>
    </location>
    <ligand>
        <name>Zn(2+)</name>
        <dbReference type="ChEBI" id="CHEBI:29105"/>
    </ligand>
</feature>
<dbReference type="PANTHER" id="PTHR10309">
    <property type="entry name" value="MANNOSE-6-PHOSPHATE ISOMERASE"/>
    <property type="match status" value="1"/>
</dbReference>
<dbReference type="FunFam" id="2.60.120.10:FF:000044">
    <property type="entry name" value="Mannose-6-phosphate isomerase"/>
    <property type="match status" value="1"/>
</dbReference>
<feature type="binding site" evidence="9">
    <location>
        <position position="126"/>
    </location>
    <ligand>
        <name>Zn(2+)</name>
        <dbReference type="ChEBI" id="CHEBI:29105"/>
    </ligand>
</feature>
<feature type="active site" evidence="8">
    <location>
        <position position="308"/>
    </location>
</feature>
<evidence type="ECO:0000256" key="9">
    <source>
        <dbReference type="PIRSR" id="PIRSR001480-2"/>
    </source>
</evidence>
<dbReference type="NCBIfam" id="TIGR00218">
    <property type="entry name" value="manA"/>
    <property type="match status" value="1"/>
</dbReference>
<comment type="similarity">
    <text evidence="3">Belongs to the mannose-6-phosphate isomerase type 1 family.</text>
</comment>
<evidence type="ECO:0000256" key="2">
    <source>
        <dbReference type="ARBA" id="ARBA00004666"/>
    </source>
</evidence>
<sequence>MEINGSVERRRLRRLRCSVQNYDWGRIAPESRVATLFSLNSGVDIEEDKPYAEFWMGTHESGPSFLVQSGGNGESIGSEGGNVTLKSWIAQNPNVLGDKILEIWGSNLPFLFKVLSVAKALSIQAHPDKELAGVLHKAQPNVYKDDNHKPEMALALTEFEALCGFISLEELKGVIQNVPEIVEVVGSACANQVLHVNKQDGEETVKAALQSIFTQLMSASKDVISEVLPKLISRLNMENKLRQLTDKEQLVLRLEKQYPADVGVIAAFLFNHVKLNPGEALYLGANELHAYLCGECIECMATSDNVVRAGLTPKNRDIQILCSMLTYKQGFPEILQGVPLNPYTRRYLPPFDEFEVDRCILFQGASTVFSAIPGPSIFVVMVGEGTMHTKSSEDVVTEGDVLFAPANTEISVTTASELHLYRAGVNSRFF</sequence>
<dbReference type="GO" id="GO:0009298">
    <property type="term" value="P:GDP-mannose biosynthetic process"/>
    <property type="evidence" value="ECO:0007669"/>
    <property type="project" value="UniProtKB-UniPathway"/>
</dbReference>
<comment type="catalytic activity">
    <reaction evidence="1">
        <text>D-mannose 6-phosphate = D-fructose 6-phosphate</text>
        <dbReference type="Rhea" id="RHEA:12356"/>
        <dbReference type="ChEBI" id="CHEBI:58735"/>
        <dbReference type="ChEBI" id="CHEBI:61527"/>
        <dbReference type="EC" id="5.3.1.8"/>
    </reaction>
</comment>
<dbReference type="Pfam" id="PF20511">
    <property type="entry name" value="PMI_typeI_cat"/>
    <property type="match status" value="1"/>
</dbReference>
<dbReference type="Gene3D" id="2.60.120.10">
    <property type="entry name" value="Jelly Rolls"/>
    <property type="match status" value="2"/>
</dbReference>
<evidence type="ECO:0000256" key="6">
    <source>
        <dbReference type="ARBA" id="ARBA00022833"/>
    </source>
</evidence>
<feature type="domain" description="Phosphomannose isomerase type I helical insertion" evidence="11">
    <location>
        <begin position="194"/>
        <end position="269"/>
    </location>
</feature>
<dbReference type="PIRSF" id="PIRSF001480">
    <property type="entry name" value="Mannose-6-phosphate_isomerase"/>
    <property type="match status" value="1"/>
</dbReference>
<evidence type="ECO:0000256" key="8">
    <source>
        <dbReference type="PIRSR" id="PIRSR001480-1"/>
    </source>
</evidence>
<keyword evidence="7" id="KW-0413">Isomerase</keyword>
<evidence type="ECO:0000313" key="12">
    <source>
        <dbReference type="EMBL" id="MPA65799.1"/>
    </source>
</evidence>
<evidence type="ECO:0000256" key="7">
    <source>
        <dbReference type="ARBA" id="ARBA00023235"/>
    </source>
</evidence>
<protein>
    <recommendedName>
        <fullName evidence="4">mannose-6-phosphate isomerase</fullName>
        <ecNumber evidence="4">5.3.1.8</ecNumber>
    </recommendedName>
</protein>
<keyword evidence="5 9" id="KW-0479">Metal-binding</keyword>
<dbReference type="InterPro" id="IPR018050">
    <property type="entry name" value="Pmannose_isomerase-type1_CS"/>
</dbReference>
<dbReference type="SUPFAM" id="SSF51182">
    <property type="entry name" value="RmlC-like cupins"/>
    <property type="match status" value="1"/>
</dbReference>
<dbReference type="CDD" id="cd07011">
    <property type="entry name" value="cupin_PMI_type_I_N"/>
    <property type="match status" value="1"/>
</dbReference>
<dbReference type="GO" id="GO:0008270">
    <property type="term" value="F:zinc ion binding"/>
    <property type="evidence" value="ECO:0007669"/>
    <property type="project" value="InterPro"/>
</dbReference>